<proteinExistence type="predicted"/>
<organism evidence="1 2">
    <name type="scientific">Hymenolepis diminuta</name>
    <name type="common">Rat tapeworm</name>
    <dbReference type="NCBI Taxonomy" id="6216"/>
    <lineage>
        <taxon>Eukaryota</taxon>
        <taxon>Metazoa</taxon>
        <taxon>Spiralia</taxon>
        <taxon>Lophotrochozoa</taxon>
        <taxon>Platyhelminthes</taxon>
        <taxon>Cestoda</taxon>
        <taxon>Eucestoda</taxon>
        <taxon>Cyclophyllidea</taxon>
        <taxon>Hymenolepididae</taxon>
        <taxon>Hymenolepis</taxon>
    </lineage>
</organism>
<keyword evidence="2" id="KW-1185">Reference proteome</keyword>
<evidence type="ECO:0000313" key="2">
    <source>
        <dbReference type="Proteomes" id="UP000321570"/>
    </source>
</evidence>
<evidence type="ECO:0000313" key="1">
    <source>
        <dbReference type="EMBL" id="VUZ45884.1"/>
    </source>
</evidence>
<reference evidence="1 2" key="1">
    <citation type="submission" date="2019-07" db="EMBL/GenBank/DDBJ databases">
        <authorList>
            <person name="Jastrzebski P J."/>
            <person name="Paukszto L."/>
            <person name="Jastrzebski P J."/>
        </authorList>
    </citation>
    <scope>NUCLEOTIDE SEQUENCE [LARGE SCALE GENOMIC DNA]</scope>
    <source>
        <strain evidence="1 2">WMS-il1</strain>
    </source>
</reference>
<gene>
    <name evidence="1" type="ORF">WMSIL1_LOCUS5793</name>
</gene>
<name>A0A564YH70_HYMDI</name>
<dbReference type="EMBL" id="CABIJS010000199">
    <property type="protein sequence ID" value="VUZ45884.1"/>
    <property type="molecule type" value="Genomic_DNA"/>
</dbReference>
<dbReference type="AlphaFoldDB" id="A0A564YH70"/>
<sequence>MEKCGKVFGDNTSLFNRRFKCLNFAIRKGKDIHRYAAIVTRMCNAFSYGSLKEDQFRASLPTRIWSKVTKLEHFRLRSPKSTERPKITVHGIRILRANTRIQREINRSVDSVAIFTSIEAVFSISICVRTAIRTDTRKDSVRAVNADRMHRIKYHHSFT</sequence>
<dbReference type="Proteomes" id="UP000321570">
    <property type="component" value="Unassembled WGS sequence"/>
</dbReference>
<protein>
    <submittedName>
        <fullName evidence="1">Uncharacterized protein</fullName>
    </submittedName>
</protein>
<accession>A0A564YH70</accession>